<dbReference type="Proteomes" id="UP000050482">
    <property type="component" value="Unassembled WGS sequence"/>
</dbReference>
<dbReference type="InterPro" id="IPR032686">
    <property type="entry name" value="PFO_beta_C"/>
</dbReference>
<dbReference type="OrthoDB" id="9775140at2"/>
<dbReference type="InterPro" id="IPR029061">
    <property type="entry name" value="THDP-binding"/>
</dbReference>
<dbReference type="PATRIC" id="fig|471514.4.peg.174"/>
<comment type="cofactor">
    <cofactor evidence="3">
        <name>[4Fe-4S] cluster</name>
        <dbReference type="ChEBI" id="CHEBI:49883"/>
    </cofactor>
</comment>
<dbReference type="GO" id="GO:0051536">
    <property type="term" value="F:iron-sulfur cluster binding"/>
    <property type="evidence" value="ECO:0007669"/>
    <property type="project" value="UniProtKB-KW"/>
</dbReference>
<gene>
    <name evidence="12" type="ORF">AN477_00970</name>
</gene>
<evidence type="ECO:0000256" key="2">
    <source>
        <dbReference type="ARBA" id="ARBA00001964"/>
    </source>
</evidence>
<evidence type="ECO:0000313" key="13">
    <source>
        <dbReference type="Proteomes" id="UP000050482"/>
    </source>
</evidence>
<dbReference type="GO" id="GO:0045333">
    <property type="term" value="P:cellular respiration"/>
    <property type="evidence" value="ECO:0007669"/>
    <property type="project" value="UniProtKB-ARBA"/>
</dbReference>
<dbReference type="EMBL" id="LJCO01000008">
    <property type="protein sequence ID" value="KPV45546.1"/>
    <property type="molecule type" value="Genomic_DNA"/>
</dbReference>
<dbReference type="GO" id="GO:0016625">
    <property type="term" value="F:oxidoreductase activity, acting on the aldehyde or oxo group of donors, iron-sulfur protein as acceptor"/>
    <property type="evidence" value="ECO:0007669"/>
    <property type="project" value="UniProtKB-ARBA"/>
</dbReference>
<dbReference type="RefSeq" id="WP_054967312.1">
    <property type="nucleotide sequence ID" value="NZ_LJCO01000008.1"/>
</dbReference>
<comment type="caution">
    <text evidence="12">The sequence shown here is derived from an EMBL/GenBank/DDBJ whole genome shotgun (WGS) entry which is preliminary data.</text>
</comment>
<dbReference type="STRING" id="471514.AN477_00970"/>
<protein>
    <submittedName>
        <fullName evidence="12">2-oxoacid ferredoxin oxidoreductase</fullName>
    </submittedName>
</protein>
<evidence type="ECO:0000313" key="12">
    <source>
        <dbReference type="EMBL" id="KPV45546.1"/>
    </source>
</evidence>
<evidence type="ECO:0000256" key="8">
    <source>
        <dbReference type="ARBA" id="ARBA00023014"/>
    </source>
</evidence>
<sequence length="287" mass="31220">MSTMKDFKAEKPTWCPGCGDFGVLNAMQRAAVSLGLEPENVAVISGIGCSGKMSQHFGGYGLHSLHGRSLPTAQAVKLANKNLTVMAAGGDGDGFGIGMGHFIHAMRRNVDITYIVMDNHIYGLTTGQASPTSDIGSTTKTSPHGTVEKPIEPLQLALSERCGFIAQGFSGDTKHLATLIEKAIRHRGFSFVNVFSPCVTFNKVNTYEFYKTGLVNLDEDEGYNNADRFEAMRRVSEANNLVVGVVYEDPAQTAYEDTVYGYPSESLVSMERGLKQEEYDRILAAFH</sequence>
<dbReference type="GO" id="GO:0030976">
    <property type="term" value="F:thiamine pyrophosphate binding"/>
    <property type="evidence" value="ECO:0007669"/>
    <property type="project" value="InterPro"/>
</dbReference>
<dbReference type="PANTHER" id="PTHR48084">
    <property type="entry name" value="2-OXOGLUTARATE OXIDOREDUCTASE SUBUNIT KORB-RELATED"/>
    <property type="match status" value="1"/>
</dbReference>
<dbReference type="Pfam" id="PF02775">
    <property type="entry name" value="TPP_enzyme_C"/>
    <property type="match status" value="1"/>
</dbReference>
<feature type="domain" description="Thiamine pyrophosphate enzyme TPP-binding" evidence="10">
    <location>
        <begin position="47"/>
        <end position="194"/>
    </location>
</feature>
<evidence type="ECO:0000256" key="3">
    <source>
        <dbReference type="ARBA" id="ARBA00001966"/>
    </source>
</evidence>
<keyword evidence="5" id="KW-0460">Magnesium</keyword>
<keyword evidence="7" id="KW-0408">Iron</keyword>
<dbReference type="InterPro" id="IPR011896">
    <property type="entry name" value="OFOB"/>
</dbReference>
<dbReference type="AlphaFoldDB" id="A0A0P9D0I8"/>
<dbReference type="Pfam" id="PF12367">
    <property type="entry name" value="PFO_beta_C"/>
    <property type="match status" value="1"/>
</dbReference>
<comment type="cofactor">
    <cofactor evidence="2">
        <name>thiamine diphosphate</name>
        <dbReference type="ChEBI" id="CHEBI:58937"/>
    </cofactor>
</comment>
<dbReference type="InterPro" id="IPR011766">
    <property type="entry name" value="TPP_enzyme_TPP-bd"/>
</dbReference>
<keyword evidence="6" id="KW-0560">Oxidoreductase</keyword>
<evidence type="ECO:0000256" key="4">
    <source>
        <dbReference type="ARBA" id="ARBA00022723"/>
    </source>
</evidence>
<name>A0A0P9D0I8_9BACL</name>
<keyword evidence="9" id="KW-0786">Thiamine pyrophosphate</keyword>
<dbReference type="Gene3D" id="3.40.50.970">
    <property type="match status" value="1"/>
</dbReference>
<evidence type="ECO:0000256" key="1">
    <source>
        <dbReference type="ARBA" id="ARBA00001946"/>
    </source>
</evidence>
<evidence type="ECO:0000256" key="9">
    <source>
        <dbReference type="ARBA" id="ARBA00023052"/>
    </source>
</evidence>
<dbReference type="InterPro" id="IPR051457">
    <property type="entry name" value="2-oxoacid:Fd_oxidoreductase"/>
</dbReference>
<evidence type="ECO:0000259" key="11">
    <source>
        <dbReference type="Pfam" id="PF12367"/>
    </source>
</evidence>
<dbReference type="NCBIfam" id="TIGR02177">
    <property type="entry name" value="PorB_KorB"/>
    <property type="match status" value="1"/>
</dbReference>
<evidence type="ECO:0000259" key="10">
    <source>
        <dbReference type="Pfam" id="PF02775"/>
    </source>
</evidence>
<evidence type="ECO:0000256" key="6">
    <source>
        <dbReference type="ARBA" id="ARBA00023002"/>
    </source>
</evidence>
<dbReference type="SUPFAM" id="SSF52518">
    <property type="entry name" value="Thiamin diphosphate-binding fold (THDP-binding)"/>
    <property type="match status" value="1"/>
</dbReference>
<evidence type="ECO:0000256" key="7">
    <source>
        <dbReference type="ARBA" id="ARBA00023004"/>
    </source>
</evidence>
<feature type="domain" description="Pyruvate ferredoxin oxidoreductase beta subunit C-terminal" evidence="11">
    <location>
        <begin position="198"/>
        <end position="261"/>
    </location>
</feature>
<organism evidence="12 13">
    <name type="scientific">Alicyclobacillus ferrooxydans</name>
    <dbReference type="NCBI Taxonomy" id="471514"/>
    <lineage>
        <taxon>Bacteria</taxon>
        <taxon>Bacillati</taxon>
        <taxon>Bacillota</taxon>
        <taxon>Bacilli</taxon>
        <taxon>Bacillales</taxon>
        <taxon>Alicyclobacillaceae</taxon>
        <taxon>Alicyclobacillus</taxon>
    </lineage>
</organism>
<dbReference type="GO" id="GO:0046872">
    <property type="term" value="F:metal ion binding"/>
    <property type="evidence" value="ECO:0007669"/>
    <property type="project" value="UniProtKB-KW"/>
</dbReference>
<keyword evidence="4" id="KW-0479">Metal-binding</keyword>
<comment type="cofactor">
    <cofactor evidence="1">
        <name>Mg(2+)</name>
        <dbReference type="ChEBI" id="CHEBI:18420"/>
    </cofactor>
</comment>
<proteinExistence type="predicted"/>
<reference evidence="12 13" key="1">
    <citation type="submission" date="2015-09" db="EMBL/GenBank/DDBJ databases">
        <title>Draft genome sequence of Alicyclobacillus ferrooxydans DSM 22381.</title>
        <authorList>
            <person name="Hemp J."/>
        </authorList>
    </citation>
    <scope>NUCLEOTIDE SEQUENCE [LARGE SCALE GENOMIC DNA]</scope>
    <source>
        <strain evidence="12 13">TC-34</strain>
    </source>
</reference>
<keyword evidence="8" id="KW-0411">Iron-sulfur</keyword>
<evidence type="ECO:0000256" key="5">
    <source>
        <dbReference type="ARBA" id="ARBA00022842"/>
    </source>
</evidence>
<keyword evidence="13" id="KW-1185">Reference proteome</keyword>
<dbReference type="CDD" id="cd03375">
    <property type="entry name" value="TPP_OGFOR"/>
    <property type="match status" value="1"/>
</dbReference>
<dbReference type="PANTHER" id="PTHR48084:SF4">
    <property type="entry name" value="2-OXOGLUTARATE OXIDOREDUCTASE SUBUNIT KORB"/>
    <property type="match status" value="1"/>
</dbReference>
<accession>A0A0P9D0I8</accession>